<keyword evidence="3" id="KW-0677">Repeat</keyword>
<dbReference type="PROSITE" id="PS50005">
    <property type="entry name" value="TPR"/>
    <property type="match status" value="3"/>
</dbReference>
<keyword evidence="5 10" id="KW-0802">TPR repeat</keyword>
<comment type="subcellular location">
    <subcellularLocation>
        <location evidence="1">Mitochondrion outer membrane</location>
        <topology evidence="1">Single-pass membrane protein</topology>
    </subcellularLocation>
</comment>
<evidence type="ECO:0000256" key="2">
    <source>
        <dbReference type="ARBA" id="ARBA00022692"/>
    </source>
</evidence>
<dbReference type="EMBL" id="JACMRX010000001">
    <property type="protein sequence ID" value="KAF7998067.1"/>
    <property type="molecule type" value="Genomic_DNA"/>
</dbReference>
<keyword evidence="8" id="KW-0472">Membrane</keyword>
<dbReference type="GO" id="GO:0030943">
    <property type="term" value="F:mitochondrion targeting sequence binding"/>
    <property type="evidence" value="ECO:0007669"/>
    <property type="project" value="TreeGrafter"/>
</dbReference>
<evidence type="ECO:0000256" key="1">
    <source>
        <dbReference type="ARBA" id="ARBA00004572"/>
    </source>
</evidence>
<dbReference type="Pfam" id="PF13181">
    <property type="entry name" value="TPR_8"/>
    <property type="match status" value="3"/>
</dbReference>
<feature type="repeat" description="TPR" evidence="10">
    <location>
        <begin position="83"/>
        <end position="116"/>
    </location>
</feature>
<evidence type="ECO:0000313" key="13">
    <source>
        <dbReference type="Proteomes" id="UP000639338"/>
    </source>
</evidence>
<evidence type="ECO:0000256" key="5">
    <source>
        <dbReference type="ARBA" id="ARBA00022803"/>
    </source>
</evidence>
<dbReference type="GO" id="GO:0005741">
    <property type="term" value="C:mitochondrial outer membrane"/>
    <property type="evidence" value="ECO:0007669"/>
    <property type="project" value="UniProtKB-SubCell"/>
</dbReference>
<evidence type="ECO:0000256" key="11">
    <source>
        <dbReference type="SAM" id="MobiDB-lite"/>
    </source>
</evidence>
<dbReference type="GO" id="GO:0045039">
    <property type="term" value="P:protein insertion into mitochondrial inner membrane"/>
    <property type="evidence" value="ECO:0007669"/>
    <property type="project" value="TreeGrafter"/>
</dbReference>
<gene>
    <name evidence="12" type="ORF">HCN44_009465</name>
</gene>
<dbReference type="Gene3D" id="1.25.40.10">
    <property type="entry name" value="Tetratricopeptide repeat domain"/>
    <property type="match status" value="2"/>
</dbReference>
<evidence type="ECO:0000256" key="7">
    <source>
        <dbReference type="ARBA" id="ARBA00023128"/>
    </source>
</evidence>
<keyword evidence="2" id="KW-0812">Transmembrane</keyword>
<protein>
    <recommendedName>
        <fullName evidence="14">Mitochondrial import receptor subunit TOM70</fullName>
    </recommendedName>
</protein>
<evidence type="ECO:0000256" key="8">
    <source>
        <dbReference type="ARBA" id="ARBA00023136"/>
    </source>
</evidence>
<evidence type="ECO:0000256" key="4">
    <source>
        <dbReference type="ARBA" id="ARBA00022787"/>
    </source>
</evidence>
<dbReference type="GO" id="GO:0030150">
    <property type="term" value="P:protein import into mitochondrial matrix"/>
    <property type="evidence" value="ECO:0007669"/>
    <property type="project" value="TreeGrafter"/>
</dbReference>
<dbReference type="InterPro" id="IPR019734">
    <property type="entry name" value="TPR_rpt"/>
</dbReference>
<proteinExistence type="inferred from homology"/>
<reference evidence="12 13" key="1">
    <citation type="submission" date="2020-08" db="EMBL/GenBank/DDBJ databases">
        <title>Aphidius gifuensis genome sequencing and assembly.</title>
        <authorList>
            <person name="Du Z."/>
        </authorList>
    </citation>
    <scope>NUCLEOTIDE SEQUENCE [LARGE SCALE GENOMIC DNA]</scope>
    <source>
        <strain evidence="12">YNYX2018</strain>
        <tissue evidence="12">Adults</tissue>
    </source>
</reference>
<dbReference type="OrthoDB" id="66418at2759"/>
<feature type="region of interest" description="Disordered" evidence="11">
    <location>
        <begin position="41"/>
        <end position="77"/>
    </location>
</feature>
<accession>A0A834Y567</accession>
<keyword evidence="13" id="KW-1185">Reference proteome</keyword>
<sequence length="575" mass="65378">MPVTNSPANVVGGSLPKWQLALAVGAPVALGLGYMYYKNSSQDKKTKDIDKKRSDKQLSIDDDLPEKSSKTSIEKTETPAEKALKFKTLGNEAYSAKKYDEAISFYNQAIEACPIENKDELAKNYQNRAAAYEALGKHSAVRDDCTKALEYNPKYAKAFLRRAKAYELENELELALEDATAACIVGHFQNTASLVVADRVLKQLGQQHADEYLKNKKITIPSTYHIKTYFRSFKNDPILSLDDEELLKEENKCLVRIIKLMKDELYDEVIDACTEEIEKYTDDNSQNKMKLMLHRATFYILVGDHKKALDDLEKVIDNYQISGDDVRVNALVKRALMRMQQEKRDECLKDFDTAVKINPNCSDIYHHRGQILLLFEKINEAKVDSDKAFELDPNNGVAYAQKCYVNYRFGAINRSSEMLANVIDDFEKGFELYPNCCECFSLYAQLLCDSQAFGKADEYFEKASKVDPTNATLYVHRGLLQLQWQANIEKGLEFINKAIEIDDKCEFAYETLGTVEVQRGNLLNAIKIFDKAIPLSRTNIELTHIFSLRDAARAQLKTSDKLGAKFMSDMRNSMS</sequence>
<name>A0A834Y567_APHGI</name>
<dbReference type="SUPFAM" id="SSF48452">
    <property type="entry name" value="TPR-like"/>
    <property type="match status" value="1"/>
</dbReference>
<evidence type="ECO:0008006" key="14">
    <source>
        <dbReference type="Google" id="ProtNLM"/>
    </source>
</evidence>
<evidence type="ECO:0000256" key="6">
    <source>
        <dbReference type="ARBA" id="ARBA00022989"/>
    </source>
</evidence>
<comment type="caution">
    <text evidence="12">The sequence shown here is derived from an EMBL/GenBank/DDBJ whole genome shotgun (WGS) entry which is preliminary data.</text>
</comment>
<evidence type="ECO:0000313" key="12">
    <source>
        <dbReference type="EMBL" id="KAF7998067.1"/>
    </source>
</evidence>
<feature type="repeat" description="TPR" evidence="10">
    <location>
        <begin position="506"/>
        <end position="539"/>
    </location>
</feature>
<dbReference type="InterPro" id="IPR011990">
    <property type="entry name" value="TPR-like_helical_dom_sf"/>
</dbReference>
<keyword evidence="6" id="KW-1133">Transmembrane helix</keyword>
<organism evidence="12 13">
    <name type="scientific">Aphidius gifuensis</name>
    <name type="common">Parasitoid wasp</name>
    <dbReference type="NCBI Taxonomy" id="684658"/>
    <lineage>
        <taxon>Eukaryota</taxon>
        <taxon>Metazoa</taxon>
        <taxon>Ecdysozoa</taxon>
        <taxon>Arthropoda</taxon>
        <taxon>Hexapoda</taxon>
        <taxon>Insecta</taxon>
        <taxon>Pterygota</taxon>
        <taxon>Neoptera</taxon>
        <taxon>Endopterygota</taxon>
        <taxon>Hymenoptera</taxon>
        <taxon>Apocrita</taxon>
        <taxon>Ichneumonoidea</taxon>
        <taxon>Braconidae</taxon>
        <taxon>Aphidiinae</taxon>
        <taxon>Aphidius</taxon>
    </lineage>
</organism>
<dbReference type="SUPFAM" id="SSF48439">
    <property type="entry name" value="Protein prenylyltransferase"/>
    <property type="match status" value="1"/>
</dbReference>
<dbReference type="AlphaFoldDB" id="A0A834Y567"/>
<keyword evidence="7" id="KW-0496">Mitochondrion</keyword>
<evidence type="ECO:0000256" key="3">
    <source>
        <dbReference type="ARBA" id="ARBA00022737"/>
    </source>
</evidence>
<dbReference type="PANTHER" id="PTHR46208:SF1">
    <property type="entry name" value="MITOCHONDRIAL IMPORT RECEPTOR SUBUNIT TOM70"/>
    <property type="match status" value="1"/>
</dbReference>
<keyword evidence="4" id="KW-1000">Mitochondrion outer membrane</keyword>
<feature type="repeat" description="TPR" evidence="10">
    <location>
        <begin position="362"/>
        <end position="395"/>
    </location>
</feature>
<dbReference type="SMART" id="SM00028">
    <property type="entry name" value="TPR"/>
    <property type="match status" value="10"/>
</dbReference>
<comment type="similarity">
    <text evidence="9">Belongs to the Tom70 family.</text>
</comment>
<dbReference type="PANTHER" id="PTHR46208">
    <property type="entry name" value="MITOCHONDRIAL IMPORT RECEPTOR SUBUNIT TOM70"/>
    <property type="match status" value="1"/>
</dbReference>
<evidence type="ECO:0000256" key="9">
    <source>
        <dbReference type="ARBA" id="ARBA00038030"/>
    </source>
</evidence>
<dbReference type="GO" id="GO:0008320">
    <property type="term" value="F:protein transmembrane transporter activity"/>
    <property type="evidence" value="ECO:0007669"/>
    <property type="project" value="TreeGrafter"/>
</dbReference>
<evidence type="ECO:0000256" key="10">
    <source>
        <dbReference type="PROSITE-ProRule" id="PRU00339"/>
    </source>
</evidence>
<dbReference type="Proteomes" id="UP000639338">
    <property type="component" value="Unassembled WGS sequence"/>
</dbReference>